<dbReference type="Pfam" id="PF19288">
    <property type="entry name" value="CofH_C"/>
    <property type="match status" value="1"/>
</dbReference>
<dbReference type="EC" id="2.5.1.147" evidence="7"/>
<dbReference type="SFLD" id="SFLDG01064">
    <property type="entry name" value="F420__menaquinone_cofactor_bio"/>
    <property type="match status" value="3"/>
</dbReference>
<evidence type="ECO:0000313" key="20">
    <source>
        <dbReference type="EMBL" id="TDU24202.1"/>
    </source>
</evidence>
<dbReference type="InterPro" id="IPR019939">
    <property type="entry name" value="CofG_family"/>
</dbReference>
<keyword evidence="10" id="KW-0808">Transferase</keyword>
<reference evidence="20 21" key="1">
    <citation type="submission" date="2019-03" db="EMBL/GenBank/DDBJ databases">
        <title>Genomic Encyclopedia of Type Strains, Phase IV (KMG-IV): sequencing the most valuable type-strain genomes for metagenomic binning, comparative biology and taxonomic classification.</title>
        <authorList>
            <person name="Goeker M."/>
        </authorList>
    </citation>
    <scope>NUCLEOTIDE SEQUENCE [LARGE SCALE GENOMIC DNA]</scope>
    <source>
        <strain evidence="20 21">DSM 26377</strain>
    </source>
</reference>
<dbReference type="SFLD" id="SFLDG01388">
    <property type="entry name" value="7_8-didemethyl-8-hydroxy-5-dea"/>
    <property type="match status" value="2"/>
</dbReference>
<feature type="domain" description="Radical SAM core" evidence="19">
    <location>
        <begin position="43"/>
        <end position="288"/>
    </location>
</feature>
<proteinExistence type="inferred from homology"/>
<dbReference type="InterPro" id="IPR058240">
    <property type="entry name" value="rSAM_sf"/>
</dbReference>
<gene>
    <name evidence="20" type="ORF">DFR24_4467</name>
</gene>
<dbReference type="EC" id="4.3.1.32" evidence="6"/>
<protein>
    <recommendedName>
        <fullName evidence="8">FO synthase</fullName>
        <ecNumber evidence="7">2.5.1.147</ecNumber>
        <ecNumber evidence="6">4.3.1.32</ecNumber>
    </recommendedName>
</protein>
<evidence type="ECO:0000256" key="9">
    <source>
        <dbReference type="ARBA" id="ARBA00022485"/>
    </source>
</evidence>
<dbReference type="InterPro" id="IPR006638">
    <property type="entry name" value="Elp3/MiaA/NifB-like_rSAM"/>
</dbReference>
<sequence length="810" mass="89163">MNLSASIQAQSPGRPVRDLLGESPSVLMTEARTLRDKGHGDVISYSRKVFIPLTQLCRDVCYYCTFSRAPRAGRPAYLTTDQVMDVVRQGEAAGCHEALFTLGDKPELRWDVARRALEQMGFASTVDYLHACASKVVAESRLLPHLNAGVLTTDEMRRLREVSVSMGLMLESASPRLMEPGQVHFGSPDKDPTLRLKMIDEAGALRIPFTSGLLIGIGETRAERVESLLALRHLHERHGHLQEIIIQNFRAKPGTPMARAPEPDLEDLLWTVAAARIIFGAGMNIQAPPNLTPQDYGRLVEAGINDWGGISPVTRDHVNPEAPWPQVAVLEERSARAGKALVERLAIYPSWAEDSGRWLDPAIEPRVLKLVDARGWPRTGQWISGSQAGDATDFQFDAPAATQHSAASSRVRRILDRCRRGITVGEAEVVDLFNATGADLALVIAEADRLRQETVGDRVSFVVNRNINYTNVCLYKCTFCAFSKGKGTEQLRGPAYDLSEAEVRRRVREAWERGATEVCMQGGIHPGYTGETYLNLLRMVKEEEPRMHIHAFSPLEVSHGASTLGLPVSDYLRRLKEAGLGTLPGTAAEILDDDVRAVICPDKLSTQQWLDVLKAAHETGLRTTSTIMFGHIERPVHWARHLLALRTLQIDTGGITEFVPLPFVPMEAPMFLRGRARSGPTAREAVLMHAVSRLVLNPYIRNIQVSWVKLGPLGVRAALAAGANDLGGTLMNESISRAAGSTHGQEMNPVAMESLIQSCGRRPHQRTTAYGVVPEEQRAKSFVAAALAPIELTPFRPTRKPRVTAVHQEL</sequence>
<dbReference type="NCBIfam" id="NF004884">
    <property type="entry name" value="PRK06245.1"/>
    <property type="match status" value="1"/>
</dbReference>
<keyword evidence="12" id="KW-0479">Metal-binding</keyword>
<evidence type="ECO:0000256" key="6">
    <source>
        <dbReference type="ARBA" id="ARBA00012126"/>
    </source>
</evidence>
<evidence type="ECO:0000256" key="11">
    <source>
        <dbReference type="ARBA" id="ARBA00022691"/>
    </source>
</evidence>
<keyword evidence="13" id="KW-0408">Iron</keyword>
<comment type="catalytic activity">
    <reaction evidence="16">
        <text>5-amino-6-(D-ribitylamino)uracil + L-tyrosine + S-adenosyl-L-methionine = 5-amino-5-(4-hydroxybenzyl)-6-(D-ribitylimino)-5,6-dihydrouracil + 2-iminoacetate + 5'-deoxyadenosine + L-methionine + H(+)</text>
        <dbReference type="Rhea" id="RHEA:55200"/>
        <dbReference type="ChEBI" id="CHEBI:15378"/>
        <dbReference type="ChEBI" id="CHEBI:15934"/>
        <dbReference type="ChEBI" id="CHEBI:17319"/>
        <dbReference type="ChEBI" id="CHEBI:57844"/>
        <dbReference type="ChEBI" id="CHEBI:58315"/>
        <dbReference type="ChEBI" id="CHEBI:59789"/>
        <dbReference type="ChEBI" id="CHEBI:77846"/>
        <dbReference type="ChEBI" id="CHEBI:85936"/>
        <dbReference type="EC" id="2.5.1.147"/>
    </reaction>
</comment>
<evidence type="ECO:0000256" key="7">
    <source>
        <dbReference type="ARBA" id="ARBA00012289"/>
    </source>
</evidence>
<dbReference type="PANTHER" id="PTHR43076:SF1">
    <property type="entry name" value="LIPOYL SYNTHASE 2"/>
    <property type="match status" value="1"/>
</dbReference>
<evidence type="ECO:0000256" key="1">
    <source>
        <dbReference type="ARBA" id="ARBA00001966"/>
    </source>
</evidence>
<dbReference type="SUPFAM" id="SSF102114">
    <property type="entry name" value="Radical SAM enzymes"/>
    <property type="match status" value="2"/>
</dbReference>
<dbReference type="InterPro" id="IPR007197">
    <property type="entry name" value="rSAM"/>
</dbReference>
<dbReference type="GO" id="GO:0044689">
    <property type="term" value="F:7,8-didemethyl-8-hydroxy-5-deazariboflavin synthase activity"/>
    <property type="evidence" value="ECO:0007669"/>
    <property type="project" value="UniProtKB-EC"/>
</dbReference>
<keyword evidence="11" id="KW-0949">S-adenosyl-L-methionine</keyword>
<dbReference type="CDD" id="cd01335">
    <property type="entry name" value="Radical_SAM"/>
    <property type="match status" value="2"/>
</dbReference>
<feature type="region of interest" description="Disordered" evidence="18">
    <location>
        <begin position="1"/>
        <end position="20"/>
    </location>
</feature>
<keyword evidence="14" id="KW-0411">Iron-sulfur</keyword>
<dbReference type="NCBIfam" id="TIGR03551">
    <property type="entry name" value="F420_cofH"/>
    <property type="match status" value="1"/>
</dbReference>
<evidence type="ECO:0000256" key="14">
    <source>
        <dbReference type="ARBA" id="ARBA00023014"/>
    </source>
</evidence>
<dbReference type="PANTHER" id="PTHR43076">
    <property type="entry name" value="FO SYNTHASE (COFH)"/>
    <property type="match status" value="1"/>
</dbReference>
<dbReference type="SFLD" id="SFLDF00294">
    <property type="entry name" value="7_8-didemethyl-8-hydroxy-5-dea"/>
    <property type="match status" value="1"/>
</dbReference>
<dbReference type="InterPro" id="IPR034405">
    <property type="entry name" value="F420"/>
</dbReference>
<dbReference type="UniPathway" id="UPA00072"/>
<dbReference type="Proteomes" id="UP000295341">
    <property type="component" value="Unassembled WGS sequence"/>
</dbReference>
<evidence type="ECO:0000256" key="3">
    <source>
        <dbReference type="ARBA" id="ARBA00004712"/>
    </source>
</evidence>
<name>A0A4R7NTY1_9GAMM</name>
<dbReference type="HAMAP" id="MF_01612">
    <property type="entry name" value="FO_synth_sub2"/>
    <property type="match status" value="1"/>
</dbReference>
<dbReference type="Pfam" id="PF04055">
    <property type="entry name" value="Radical_SAM"/>
    <property type="match status" value="2"/>
</dbReference>
<comment type="caution">
    <text evidence="20">The sequence shown here is derived from an EMBL/GenBank/DDBJ whole genome shotgun (WGS) entry which is preliminary data.</text>
</comment>
<evidence type="ECO:0000256" key="16">
    <source>
        <dbReference type="ARBA" id="ARBA00048468"/>
    </source>
</evidence>
<dbReference type="InterPro" id="IPR020050">
    <property type="entry name" value="FO_synthase_su2"/>
</dbReference>
<evidence type="ECO:0000313" key="21">
    <source>
        <dbReference type="Proteomes" id="UP000295341"/>
    </source>
</evidence>
<feature type="domain" description="Radical SAM core" evidence="19">
    <location>
        <begin position="459"/>
        <end position="697"/>
    </location>
</feature>
<comment type="similarity">
    <text evidence="5">In the N-terminal section; belongs to the radical SAM superfamily. CofG family.</text>
</comment>
<comment type="pathway">
    <text evidence="3">Cofactor biosynthesis; coenzyme F0 biosynthesis.</text>
</comment>
<evidence type="ECO:0000256" key="12">
    <source>
        <dbReference type="ARBA" id="ARBA00022723"/>
    </source>
</evidence>
<dbReference type="Gene3D" id="3.20.20.70">
    <property type="entry name" value="Aldolase class I"/>
    <property type="match status" value="2"/>
</dbReference>
<dbReference type="NCBIfam" id="TIGR03550">
    <property type="entry name" value="F420_cofG"/>
    <property type="match status" value="1"/>
</dbReference>
<keyword evidence="9" id="KW-0004">4Fe-4S</keyword>
<evidence type="ECO:0000256" key="2">
    <source>
        <dbReference type="ARBA" id="ARBA00003692"/>
    </source>
</evidence>
<dbReference type="SMART" id="SM00729">
    <property type="entry name" value="Elp3"/>
    <property type="match status" value="2"/>
</dbReference>
<evidence type="ECO:0000259" key="19">
    <source>
        <dbReference type="PROSITE" id="PS51918"/>
    </source>
</evidence>
<dbReference type="InterPro" id="IPR045567">
    <property type="entry name" value="CofH/MnqC-like_C"/>
</dbReference>
<comment type="function">
    <text evidence="2">Catalyzes the radical-mediated synthesis of 7,8-didemethyl-8-hydroxy-5-deazariboflavin (FO) from 5-amino-6-(D-ribitylamino)uracil and L-tyrosine.</text>
</comment>
<dbReference type="NCBIfam" id="TIGR00423">
    <property type="entry name" value="CofH family radical SAM protein"/>
    <property type="match status" value="1"/>
</dbReference>
<comment type="catalytic activity">
    <reaction evidence="17">
        <text>5-amino-5-(4-hydroxybenzyl)-6-(D-ribitylimino)-5,6-dihydrouracil + S-adenosyl-L-methionine = 7,8-didemethyl-8-hydroxy-5-deazariboflavin + 5'-deoxyadenosine + L-methionine + NH4(+) + H(+)</text>
        <dbReference type="Rhea" id="RHEA:55204"/>
        <dbReference type="ChEBI" id="CHEBI:15378"/>
        <dbReference type="ChEBI" id="CHEBI:17319"/>
        <dbReference type="ChEBI" id="CHEBI:28938"/>
        <dbReference type="ChEBI" id="CHEBI:57844"/>
        <dbReference type="ChEBI" id="CHEBI:59789"/>
        <dbReference type="ChEBI" id="CHEBI:59904"/>
        <dbReference type="ChEBI" id="CHEBI:85936"/>
        <dbReference type="EC" id="4.3.1.32"/>
    </reaction>
</comment>
<evidence type="ECO:0000256" key="4">
    <source>
        <dbReference type="ARBA" id="ARBA00010051"/>
    </source>
</evidence>
<evidence type="ECO:0000256" key="18">
    <source>
        <dbReference type="SAM" id="MobiDB-lite"/>
    </source>
</evidence>
<dbReference type="InterPro" id="IPR013785">
    <property type="entry name" value="Aldolase_TIM"/>
</dbReference>
<comment type="cofactor">
    <cofactor evidence="1">
        <name>[4Fe-4S] cluster</name>
        <dbReference type="ChEBI" id="CHEBI:49883"/>
    </cofactor>
</comment>
<dbReference type="SFLD" id="SFLDF00343">
    <property type="entry name" value="aminofutalosine_synthase_(mqnE"/>
    <property type="match status" value="1"/>
</dbReference>
<dbReference type="GO" id="GO:0141093">
    <property type="term" value="F:5-amino-6-(D-ribitylamino)uracil--L-tyrosine 4-hydroxyphenyl transferase activity"/>
    <property type="evidence" value="ECO:0007669"/>
    <property type="project" value="UniProtKB-EC"/>
</dbReference>
<dbReference type="NCBIfam" id="NF005609">
    <property type="entry name" value="PRK07360.1"/>
    <property type="match status" value="1"/>
</dbReference>
<organism evidence="20 21">
    <name type="scientific">Panacagrimonas perspica</name>
    <dbReference type="NCBI Taxonomy" id="381431"/>
    <lineage>
        <taxon>Bacteria</taxon>
        <taxon>Pseudomonadati</taxon>
        <taxon>Pseudomonadota</taxon>
        <taxon>Gammaproteobacteria</taxon>
        <taxon>Nevskiales</taxon>
        <taxon>Nevskiaceae</taxon>
        <taxon>Panacagrimonas</taxon>
    </lineage>
</organism>
<dbReference type="SFLD" id="SFLDG01389">
    <property type="entry name" value="menaquinone_synthsis_involved"/>
    <property type="match status" value="1"/>
</dbReference>
<evidence type="ECO:0000256" key="10">
    <source>
        <dbReference type="ARBA" id="ARBA00022679"/>
    </source>
</evidence>
<keyword evidence="21" id="KW-1185">Reference proteome</keyword>
<dbReference type="GO" id="GO:0051539">
    <property type="term" value="F:4 iron, 4 sulfur cluster binding"/>
    <property type="evidence" value="ECO:0007669"/>
    <property type="project" value="UniProtKB-KW"/>
</dbReference>
<accession>A0A4R7NTY1</accession>
<evidence type="ECO:0000256" key="17">
    <source>
        <dbReference type="ARBA" id="ARBA00048974"/>
    </source>
</evidence>
<dbReference type="EMBL" id="SOBT01000012">
    <property type="protein sequence ID" value="TDU24202.1"/>
    <property type="molecule type" value="Genomic_DNA"/>
</dbReference>
<keyword evidence="15" id="KW-0456">Lyase</keyword>
<feature type="compositionally biased region" description="Polar residues" evidence="18">
    <location>
        <begin position="1"/>
        <end position="11"/>
    </location>
</feature>
<evidence type="ECO:0000256" key="15">
    <source>
        <dbReference type="ARBA" id="ARBA00023239"/>
    </source>
</evidence>
<dbReference type="InterPro" id="IPR019940">
    <property type="entry name" value="CofH_family"/>
</dbReference>
<dbReference type="GO" id="GO:0046872">
    <property type="term" value="F:metal ion binding"/>
    <property type="evidence" value="ECO:0007669"/>
    <property type="project" value="UniProtKB-KW"/>
</dbReference>
<evidence type="ECO:0000256" key="8">
    <source>
        <dbReference type="ARBA" id="ARBA00022220"/>
    </source>
</evidence>
<evidence type="ECO:0000256" key="5">
    <source>
        <dbReference type="ARBA" id="ARBA00010826"/>
    </source>
</evidence>
<dbReference type="SFLD" id="SFLDS00029">
    <property type="entry name" value="Radical_SAM"/>
    <property type="match status" value="3"/>
</dbReference>
<dbReference type="HAMAP" id="MF_01611">
    <property type="entry name" value="FO_synth_sub1"/>
    <property type="match status" value="1"/>
</dbReference>
<dbReference type="AlphaFoldDB" id="A0A4R7NTY1"/>
<evidence type="ECO:0000256" key="13">
    <source>
        <dbReference type="ARBA" id="ARBA00023004"/>
    </source>
</evidence>
<comment type="similarity">
    <text evidence="4">In the C-terminal section; belongs to the radical SAM superfamily. CofH family.</text>
</comment>
<dbReference type="PROSITE" id="PS51918">
    <property type="entry name" value="RADICAL_SAM"/>
    <property type="match status" value="2"/>
</dbReference>